<dbReference type="EMBL" id="BJWL01000007">
    <property type="protein sequence ID" value="GFY90461.1"/>
    <property type="molecule type" value="Genomic_DNA"/>
</dbReference>
<reference evidence="1 2" key="1">
    <citation type="submission" date="2019-07" db="EMBL/GenBank/DDBJ databases">
        <title>De Novo Assembly of kiwifruit Actinidia rufa.</title>
        <authorList>
            <person name="Sugita-Konishi S."/>
            <person name="Sato K."/>
            <person name="Mori E."/>
            <person name="Abe Y."/>
            <person name="Kisaki G."/>
            <person name="Hamano K."/>
            <person name="Suezawa K."/>
            <person name="Otani M."/>
            <person name="Fukuda T."/>
            <person name="Manabe T."/>
            <person name="Gomi K."/>
            <person name="Tabuchi M."/>
            <person name="Akimitsu K."/>
            <person name="Kataoka I."/>
        </authorList>
    </citation>
    <scope>NUCLEOTIDE SEQUENCE [LARGE SCALE GENOMIC DNA]</scope>
    <source>
        <strain evidence="2">cv. Fuchu</strain>
    </source>
</reference>
<protein>
    <submittedName>
        <fullName evidence="1">Uncharacterized protein</fullName>
    </submittedName>
</protein>
<comment type="caution">
    <text evidence="1">The sequence shown here is derived from an EMBL/GenBank/DDBJ whole genome shotgun (WGS) entry which is preliminary data.</text>
</comment>
<evidence type="ECO:0000313" key="2">
    <source>
        <dbReference type="Proteomes" id="UP000585474"/>
    </source>
</evidence>
<proteinExistence type="predicted"/>
<evidence type="ECO:0000313" key="1">
    <source>
        <dbReference type="EMBL" id="GFY90461.1"/>
    </source>
</evidence>
<dbReference type="AlphaFoldDB" id="A0A7J0EVG3"/>
<name>A0A7J0EVG3_9ERIC</name>
<accession>A0A7J0EVG3</accession>
<keyword evidence="2" id="KW-1185">Reference proteome</keyword>
<sequence length="78" mass="8769">MAQLRSNQGFGGVLRRRDHRRCSVGARLRDDACSGSGSGSLRLTPGRLTPFLSLQRSCCLRWFCLCLRLSSIRSSIRR</sequence>
<dbReference type="Proteomes" id="UP000585474">
    <property type="component" value="Unassembled WGS sequence"/>
</dbReference>
<gene>
    <name evidence="1" type="ORF">Acr_07g0006580</name>
</gene>
<organism evidence="1 2">
    <name type="scientific">Actinidia rufa</name>
    <dbReference type="NCBI Taxonomy" id="165716"/>
    <lineage>
        <taxon>Eukaryota</taxon>
        <taxon>Viridiplantae</taxon>
        <taxon>Streptophyta</taxon>
        <taxon>Embryophyta</taxon>
        <taxon>Tracheophyta</taxon>
        <taxon>Spermatophyta</taxon>
        <taxon>Magnoliopsida</taxon>
        <taxon>eudicotyledons</taxon>
        <taxon>Gunneridae</taxon>
        <taxon>Pentapetalae</taxon>
        <taxon>asterids</taxon>
        <taxon>Ericales</taxon>
        <taxon>Actinidiaceae</taxon>
        <taxon>Actinidia</taxon>
    </lineage>
</organism>